<reference evidence="1" key="1">
    <citation type="submission" date="2020-12" db="EMBL/GenBank/DDBJ databases">
        <authorList>
            <consortium name="Molecular Ecology Group"/>
        </authorList>
    </citation>
    <scope>NUCLEOTIDE SEQUENCE</scope>
    <source>
        <strain evidence="1">TBG_1078</strain>
    </source>
</reference>
<evidence type="ECO:0000313" key="2">
    <source>
        <dbReference type="Proteomes" id="UP000645828"/>
    </source>
</evidence>
<comment type="caution">
    <text evidence="1">The sequence shown here is derived from an EMBL/GenBank/DDBJ whole genome shotgun (WGS) entry which is preliminary data.</text>
</comment>
<dbReference type="AlphaFoldDB" id="A0A811XXC4"/>
<protein>
    <submittedName>
        <fullName evidence="1">(raccoon dog) hypothetical protein</fullName>
    </submittedName>
</protein>
<organism evidence="1 2">
    <name type="scientific">Nyctereutes procyonoides</name>
    <name type="common">Raccoon dog</name>
    <name type="synonym">Canis procyonoides</name>
    <dbReference type="NCBI Taxonomy" id="34880"/>
    <lineage>
        <taxon>Eukaryota</taxon>
        <taxon>Metazoa</taxon>
        <taxon>Chordata</taxon>
        <taxon>Craniata</taxon>
        <taxon>Vertebrata</taxon>
        <taxon>Euteleostomi</taxon>
        <taxon>Mammalia</taxon>
        <taxon>Eutheria</taxon>
        <taxon>Laurasiatheria</taxon>
        <taxon>Carnivora</taxon>
        <taxon>Caniformia</taxon>
        <taxon>Canidae</taxon>
        <taxon>Nyctereutes</taxon>
    </lineage>
</organism>
<name>A0A811XXC4_NYCPR</name>
<evidence type="ECO:0000313" key="1">
    <source>
        <dbReference type="EMBL" id="CAD7669157.1"/>
    </source>
</evidence>
<proteinExistence type="predicted"/>
<dbReference type="EMBL" id="CAJHUB010000653">
    <property type="protein sequence ID" value="CAD7669157.1"/>
    <property type="molecule type" value="Genomic_DNA"/>
</dbReference>
<dbReference type="Proteomes" id="UP000645828">
    <property type="component" value="Unassembled WGS sequence"/>
</dbReference>
<sequence length="47" mass="5276">MQRADSAWVLCAGTLSHSPPSHPGVPPFSFFYCVKIHVTWGTCWPSW</sequence>
<keyword evidence="2" id="KW-1185">Reference proteome</keyword>
<gene>
    <name evidence="1" type="ORF">NYPRO_LOCUS1951</name>
</gene>
<accession>A0A811XXC4</accession>